<evidence type="ECO:0000313" key="1">
    <source>
        <dbReference type="EMBL" id="KAK9740212.1"/>
    </source>
</evidence>
<evidence type="ECO:0000313" key="2">
    <source>
        <dbReference type="Proteomes" id="UP001443914"/>
    </source>
</evidence>
<proteinExistence type="predicted"/>
<name>A0AAW1M4N3_SAPOF</name>
<sequence>MFCIWETIEMGENFAVNIWGMKEYENYSSWSMLKRVDIQYLSFRLFGIDASGRLLFITWPGGSRLRAVDIRDMVFGAYCFFNRGWLLLSYCQISKKVCCCDKSEYPSFLFNLRLHRITTILLNQTDKTLDGRKLEWRMVEVFTFISW</sequence>
<comment type="caution">
    <text evidence="1">The sequence shown here is derived from an EMBL/GenBank/DDBJ whole genome shotgun (WGS) entry which is preliminary data.</text>
</comment>
<protein>
    <recommendedName>
        <fullName evidence="3">F-box associated domain-containing protein</fullName>
    </recommendedName>
</protein>
<evidence type="ECO:0008006" key="3">
    <source>
        <dbReference type="Google" id="ProtNLM"/>
    </source>
</evidence>
<dbReference type="EMBL" id="JBDFQZ010000003">
    <property type="protein sequence ID" value="KAK9740212.1"/>
    <property type="molecule type" value="Genomic_DNA"/>
</dbReference>
<dbReference type="AlphaFoldDB" id="A0AAW1M4N3"/>
<reference evidence="1" key="1">
    <citation type="submission" date="2024-03" db="EMBL/GenBank/DDBJ databases">
        <title>WGS assembly of Saponaria officinalis var. Norfolk2.</title>
        <authorList>
            <person name="Jenkins J."/>
            <person name="Shu S."/>
            <person name="Grimwood J."/>
            <person name="Barry K."/>
            <person name="Goodstein D."/>
            <person name="Schmutz J."/>
            <person name="Leebens-Mack J."/>
            <person name="Osbourn A."/>
        </authorList>
    </citation>
    <scope>NUCLEOTIDE SEQUENCE [LARGE SCALE GENOMIC DNA]</scope>
    <source>
        <strain evidence="1">JIC</strain>
    </source>
</reference>
<organism evidence="1 2">
    <name type="scientific">Saponaria officinalis</name>
    <name type="common">Common soapwort</name>
    <name type="synonym">Lychnis saponaria</name>
    <dbReference type="NCBI Taxonomy" id="3572"/>
    <lineage>
        <taxon>Eukaryota</taxon>
        <taxon>Viridiplantae</taxon>
        <taxon>Streptophyta</taxon>
        <taxon>Embryophyta</taxon>
        <taxon>Tracheophyta</taxon>
        <taxon>Spermatophyta</taxon>
        <taxon>Magnoliopsida</taxon>
        <taxon>eudicotyledons</taxon>
        <taxon>Gunneridae</taxon>
        <taxon>Pentapetalae</taxon>
        <taxon>Caryophyllales</taxon>
        <taxon>Caryophyllaceae</taxon>
        <taxon>Caryophylleae</taxon>
        <taxon>Saponaria</taxon>
    </lineage>
</organism>
<dbReference type="Proteomes" id="UP001443914">
    <property type="component" value="Unassembled WGS sequence"/>
</dbReference>
<keyword evidence="2" id="KW-1185">Reference proteome</keyword>
<accession>A0AAW1M4N3</accession>
<gene>
    <name evidence="1" type="ORF">RND81_03G019400</name>
</gene>